<dbReference type="STRING" id="1616788.AR543_00995"/>
<dbReference type="Pfam" id="PF00015">
    <property type="entry name" value="MCPsignal"/>
    <property type="match status" value="1"/>
</dbReference>
<dbReference type="RefSeq" id="WP_060531022.1">
    <property type="nucleotide sequence ID" value="NZ_CP013023.1"/>
</dbReference>
<reference evidence="10 11" key="2">
    <citation type="journal article" date="2016" name="Int. J. Syst. Evol. Microbiol.">
        <title>Paenibacillus bovis sp. nov., isolated from raw yak (Bos grunniens) milk.</title>
        <authorList>
            <person name="Gao C."/>
            <person name="Han J."/>
            <person name="Liu Z."/>
            <person name="Xu X."/>
            <person name="Hang F."/>
            <person name="Wu Z."/>
        </authorList>
    </citation>
    <scope>NUCLEOTIDE SEQUENCE [LARGE SCALE GENOMIC DNA]</scope>
    <source>
        <strain evidence="10 11">BD3526</strain>
    </source>
</reference>
<name>A0A172ZAT5_9BACL</name>
<evidence type="ECO:0000313" key="10">
    <source>
        <dbReference type="EMBL" id="ANF94746.1"/>
    </source>
</evidence>
<evidence type="ECO:0000256" key="2">
    <source>
        <dbReference type="ARBA" id="ARBA00022475"/>
    </source>
</evidence>
<dbReference type="AlphaFoldDB" id="A0A172ZAT5"/>
<dbReference type="Gene3D" id="3.30.450.20">
    <property type="entry name" value="PAS domain"/>
    <property type="match status" value="1"/>
</dbReference>
<feature type="domain" description="Methyl-accepting transducer" evidence="8">
    <location>
        <begin position="405"/>
        <end position="656"/>
    </location>
</feature>
<evidence type="ECO:0000256" key="4">
    <source>
        <dbReference type="ARBA" id="ARBA00023224"/>
    </source>
</evidence>
<dbReference type="SMART" id="SM00304">
    <property type="entry name" value="HAMP"/>
    <property type="match status" value="1"/>
</dbReference>
<dbReference type="PANTHER" id="PTHR32089">
    <property type="entry name" value="METHYL-ACCEPTING CHEMOTAXIS PROTEIN MCPB"/>
    <property type="match status" value="1"/>
</dbReference>
<evidence type="ECO:0000259" key="9">
    <source>
        <dbReference type="PROSITE" id="PS50885"/>
    </source>
</evidence>
<keyword evidence="11" id="KW-1185">Reference proteome</keyword>
<comment type="subcellular location">
    <subcellularLocation>
        <location evidence="1">Cell membrane</location>
    </subcellularLocation>
</comment>
<evidence type="ECO:0008006" key="12">
    <source>
        <dbReference type="Google" id="ProtNLM"/>
    </source>
</evidence>
<dbReference type="InterPro" id="IPR003660">
    <property type="entry name" value="HAMP_dom"/>
</dbReference>
<dbReference type="PANTHER" id="PTHR32089:SF112">
    <property type="entry name" value="LYSOZYME-LIKE PROTEIN-RELATED"/>
    <property type="match status" value="1"/>
</dbReference>
<protein>
    <recommendedName>
        <fullName evidence="12">Chemotaxis protein</fullName>
    </recommendedName>
</protein>
<dbReference type="SMART" id="SM00283">
    <property type="entry name" value="MA"/>
    <property type="match status" value="1"/>
</dbReference>
<keyword evidence="7" id="KW-0812">Transmembrane</keyword>
<evidence type="ECO:0000256" key="5">
    <source>
        <dbReference type="ARBA" id="ARBA00029447"/>
    </source>
</evidence>
<dbReference type="PROSITE" id="PS50885">
    <property type="entry name" value="HAMP"/>
    <property type="match status" value="1"/>
</dbReference>
<accession>A0A172ZAT5</accession>
<gene>
    <name evidence="10" type="ORF">AR543_00995</name>
</gene>
<proteinExistence type="inferred from homology"/>
<keyword evidence="4 6" id="KW-0807">Transducer</keyword>
<reference evidence="11" key="1">
    <citation type="submission" date="2015-10" db="EMBL/GenBank/DDBJ databases">
        <title>Genome of Paenibacillus bovis sp. nov.</title>
        <authorList>
            <person name="Wu Z."/>
            <person name="Gao C."/>
            <person name="Liu Z."/>
            <person name="Zheng H."/>
        </authorList>
    </citation>
    <scope>NUCLEOTIDE SEQUENCE [LARGE SCALE GENOMIC DNA]</scope>
    <source>
        <strain evidence="11">BD3526</strain>
    </source>
</reference>
<feature type="transmembrane region" description="Helical" evidence="7">
    <location>
        <begin position="15"/>
        <end position="38"/>
    </location>
</feature>
<evidence type="ECO:0000259" key="8">
    <source>
        <dbReference type="PROSITE" id="PS50111"/>
    </source>
</evidence>
<dbReference type="EMBL" id="CP013023">
    <property type="protein sequence ID" value="ANF94746.1"/>
    <property type="molecule type" value="Genomic_DNA"/>
</dbReference>
<feature type="transmembrane region" description="Helical" evidence="7">
    <location>
        <begin position="308"/>
        <end position="330"/>
    </location>
</feature>
<dbReference type="GO" id="GO:0007165">
    <property type="term" value="P:signal transduction"/>
    <property type="evidence" value="ECO:0007669"/>
    <property type="project" value="UniProtKB-KW"/>
</dbReference>
<dbReference type="KEGG" id="pbv:AR543_00995"/>
<organism evidence="10 11">
    <name type="scientific">Paenibacillus bovis</name>
    <dbReference type="NCBI Taxonomy" id="1616788"/>
    <lineage>
        <taxon>Bacteria</taxon>
        <taxon>Bacillati</taxon>
        <taxon>Bacillota</taxon>
        <taxon>Bacilli</taxon>
        <taxon>Bacillales</taxon>
        <taxon>Paenibacillaceae</taxon>
        <taxon>Paenibacillus</taxon>
    </lineage>
</organism>
<dbReference type="PROSITE" id="PS50111">
    <property type="entry name" value="CHEMOTAXIS_TRANSDUC_2"/>
    <property type="match status" value="1"/>
</dbReference>
<dbReference type="Pfam" id="PF00672">
    <property type="entry name" value="HAMP"/>
    <property type="match status" value="1"/>
</dbReference>
<evidence type="ECO:0000256" key="1">
    <source>
        <dbReference type="ARBA" id="ARBA00004236"/>
    </source>
</evidence>
<sequence length="692" mass="74789">MNVIKKGVESLSARILGIAALCIIVPMVLAMVTVGYTVTRSYEQANTQSLAAIAQEKSKELNMVIKSQVAVADAIVEDPYNVDFFNNLNTTGKGNPEQFQRIQENITEKLEESNGLYENIFFSHDGKIYMDGINGNSVGHELTAQTDPWYPKVQQKPGPFMSDIMVSPVSGSTVIVVGNVLGGDDADEQEEAAGSDSLNVFGAPLTVNTLLQDVVQQDGDSMLNTVVINKAGLIIASANKDQIMKTDLSKLDSGTLYKQIQSQDKGSGFITMNGERYMASYVKDKDLNVDIISMQPVSIYMDRVHSMITTMIIITVISLILAAIVLFLVVRSIVRPVQLASQQLERMSKGDYSHILPDKYKQSAGETGVLIRSMDAMQQSTHRMIQAVNAEINQLREASSHAKVGFMDMNQKLQDVSATTQNMSAGMEQTAASSQEISASTIEFEKAIESIAVGAQEGAEQAGVINERAGSLKSKLDESIAATTVVYNDVKAGLDEALAQSQSVEMIKSLSESILQITKQTNLLALNASIEAARAGEAGRGFSVVANEIRNLADASKDTVGQIQGITDQVVNSVNNLQKYTARLMEFLVTEIGADYQMMQETSKSYLDDAGYIDRMVSEFSATSEELSASVQNLAQAINEISISNNESADGTEEIAGATQAVLDKANEVSIEAIKTSESAERLGALVSQFKF</sequence>
<keyword evidence="2" id="KW-1003">Cell membrane</keyword>
<dbReference type="Gene3D" id="1.10.287.950">
    <property type="entry name" value="Methyl-accepting chemotaxis protein"/>
    <property type="match status" value="1"/>
</dbReference>
<dbReference type="OrthoDB" id="9760371at2"/>
<dbReference type="SUPFAM" id="SSF58104">
    <property type="entry name" value="Methyl-accepting chemotaxis protein (MCP) signaling domain"/>
    <property type="match status" value="1"/>
</dbReference>
<comment type="similarity">
    <text evidence="5">Belongs to the methyl-accepting chemotaxis (MCP) protein family.</text>
</comment>
<dbReference type="InterPro" id="IPR004089">
    <property type="entry name" value="MCPsignal_dom"/>
</dbReference>
<dbReference type="CDD" id="cd18773">
    <property type="entry name" value="PDC1_HK_sensor"/>
    <property type="match status" value="1"/>
</dbReference>
<evidence type="ECO:0000256" key="3">
    <source>
        <dbReference type="ARBA" id="ARBA00023136"/>
    </source>
</evidence>
<dbReference type="Proteomes" id="UP000078148">
    <property type="component" value="Chromosome"/>
</dbReference>
<evidence type="ECO:0000256" key="6">
    <source>
        <dbReference type="PROSITE-ProRule" id="PRU00284"/>
    </source>
</evidence>
<keyword evidence="3 7" id="KW-0472">Membrane</keyword>
<dbReference type="GO" id="GO:0005886">
    <property type="term" value="C:plasma membrane"/>
    <property type="evidence" value="ECO:0007669"/>
    <property type="project" value="UniProtKB-SubCell"/>
</dbReference>
<evidence type="ECO:0000256" key="7">
    <source>
        <dbReference type="SAM" id="Phobius"/>
    </source>
</evidence>
<keyword evidence="7" id="KW-1133">Transmembrane helix</keyword>
<feature type="domain" description="HAMP" evidence="9">
    <location>
        <begin position="331"/>
        <end position="386"/>
    </location>
</feature>
<evidence type="ECO:0000313" key="11">
    <source>
        <dbReference type="Proteomes" id="UP000078148"/>
    </source>
</evidence>